<evidence type="ECO:0000256" key="4">
    <source>
        <dbReference type="ARBA" id="ARBA00022701"/>
    </source>
</evidence>
<dbReference type="InterPro" id="IPR002182">
    <property type="entry name" value="NB-ARC"/>
</dbReference>
<dbReference type="SMART" id="SM00028">
    <property type="entry name" value="TPR"/>
    <property type="match status" value="12"/>
</dbReference>
<evidence type="ECO:0000256" key="10">
    <source>
        <dbReference type="PROSITE-ProRule" id="PRU00339"/>
    </source>
</evidence>
<feature type="repeat" description="TPR" evidence="10">
    <location>
        <begin position="816"/>
        <end position="849"/>
    </location>
</feature>
<feature type="repeat" description="TPR" evidence="10">
    <location>
        <begin position="774"/>
        <end position="807"/>
    </location>
</feature>
<dbReference type="Pfam" id="PF13424">
    <property type="entry name" value="TPR_12"/>
    <property type="match status" value="5"/>
</dbReference>
<organism evidence="12 13">
    <name type="scientific">Brasilonema bromeliae SPC951</name>
    <dbReference type="NCBI Taxonomy" id="385972"/>
    <lineage>
        <taxon>Bacteria</taxon>
        <taxon>Bacillati</taxon>
        <taxon>Cyanobacteriota</taxon>
        <taxon>Cyanophyceae</taxon>
        <taxon>Nostocales</taxon>
        <taxon>Scytonemataceae</taxon>
        <taxon>Brasilonema</taxon>
        <taxon>Bromeliae group (in: Brasilonema)</taxon>
    </lineage>
</organism>
<dbReference type="PANTHER" id="PTHR45783:SF3">
    <property type="entry name" value="KINESIN LIGHT CHAIN"/>
    <property type="match status" value="1"/>
</dbReference>
<reference evidence="12 13" key="1">
    <citation type="submission" date="2018-06" db="EMBL/GenBank/DDBJ databases">
        <title>Comparative genomics of Brasilonema spp. strains.</title>
        <authorList>
            <person name="Alvarenga D.O."/>
            <person name="Fiore M.F."/>
            <person name="Varani A.M."/>
        </authorList>
    </citation>
    <scope>NUCLEOTIDE SEQUENCE [LARGE SCALE GENOMIC DNA]</scope>
    <source>
        <strain evidence="12 13">SPC951</strain>
    </source>
</reference>
<dbReference type="InterPro" id="IPR002151">
    <property type="entry name" value="Kinesin_light"/>
</dbReference>
<proteinExistence type="inferred from homology"/>
<sequence>MQSSERERAKLNPPNNVVFQGSANFVGRQHELSLLQELLQQPGAVAISAVSGMGGVGKTELATQYARQHQADYPGGICWLNARESNLAAEIIQFAQAYMNLEVPQQDFRGKLLSLNEQVHWCWQNWQPPEGLALVVLDDITDLGSCREFLPTAHRFRVLMTTRLRNLDSNIEEISLDVLSEEEALQLLTKLVGERRVQKEEETAKLLCEWLGYLPLGLELVGRYLAKKPPHWTLAKMLERLKQQRLQDEAINRHQKQLQQTLSTAQLGVLAAFELSWDELDPTTQCVGELLSLFAPDIFACVWVESATGRLNWDASEVETALEQLYSRHLIQWVEDKSGDFDDSYKIHPLIREFLKVKQAASEQTVIASEAKQSQPPFFRSACVSPMKRAFAETFIAIAKKIPQSPTQERIKSVKDAIPHLAEVAQNLTDAVSDENLISAFLGLGLFYQGQGLYALAKPWLEQCVSVVQSRLGEEHPDVATSFHNLANLYCSQGRYTEAEPLLLKALELTQRLLGQEHPSLAPSYNNLANLYCYQGRYTEAEPLQIKALELLQPYLGEEHPLIAASYNNLALLYSDQGRYAEAEPLFIKALELYQRLPGEEHPDLATSYNNLAGLYNSQGRYTEAEPLYIKALELRQRLLGEEHPDLATSYNNLAGLYNSQGRYTDAEPLYIKALELMRRFLGEAHPDIAQSYNNLAVLYCYQGRYTEAEPLHVKALELRQRLLGEEHPDIAQSYNNLALLYRSQGRYTEAEPLHVKALELTRRLLGDEHPDVTTRYNNLALIYSDQGRYTEAEPLFLKALELRRRLLGEEHPSLANSYNNLAFLYRDQGRYSDAEPLYIKALELRQRLLGDEHPDMAQSYNNLAGLYESQGRYSDAEPLYIKALELRQRLQGEEHPSVATSYNNLASLYKSQGRYTDAEPLYIKALEIDERSLGVNHPKTITIRENLQFLRDNRQSYNSEHFDKLSASQ</sequence>
<evidence type="ECO:0000313" key="13">
    <source>
        <dbReference type="Proteomes" id="UP000718564"/>
    </source>
</evidence>
<feature type="repeat" description="TPR" evidence="10">
    <location>
        <begin position="858"/>
        <end position="891"/>
    </location>
</feature>
<dbReference type="PRINTS" id="PR00381">
    <property type="entry name" value="KINESINLIGHT"/>
</dbReference>
<comment type="caution">
    <text evidence="12">The sequence shown here is derived from an EMBL/GenBank/DDBJ whole genome shotgun (WGS) entry which is preliminary data.</text>
</comment>
<dbReference type="Proteomes" id="UP000718564">
    <property type="component" value="Unassembled WGS sequence"/>
</dbReference>
<dbReference type="InterPro" id="IPR019734">
    <property type="entry name" value="TPR_rpt"/>
</dbReference>
<evidence type="ECO:0000256" key="9">
    <source>
        <dbReference type="ARBA" id="ARBA00023212"/>
    </source>
</evidence>
<keyword evidence="8" id="KW-0505">Motor protein</keyword>
<dbReference type="EMBL" id="QMEB01000046">
    <property type="protein sequence ID" value="NMG19467.1"/>
    <property type="molecule type" value="Genomic_DNA"/>
</dbReference>
<dbReference type="PROSITE" id="PS50005">
    <property type="entry name" value="TPR"/>
    <property type="match status" value="9"/>
</dbReference>
<accession>A0ABX1P550</accession>
<dbReference type="InterPro" id="IPR011990">
    <property type="entry name" value="TPR-like_helical_dom_sf"/>
</dbReference>
<evidence type="ECO:0000256" key="7">
    <source>
        <dbReference type="ARBA" id="ARBA00023054"/>
    </source>
</evidence>
<evidence type="ECO:0000256" key="2">
    <source>
        <dbReference type="ARBA" id="ARBA00009622"/>
    </source>
</evidence>
<feature type="repeat" description="TPR" evidence="10">
    <location>
        <begin position="900"/>
        <end position="933"/>
    </location>
</feature>
<evidence type="ECO:0000256" key="6">
    <source>
        <dbReference type="ARBA" id="ARBA00022803"/>
    </source>
</evidence>
<protein>
    <submittedName>
        <fullName evidence="12">Tetratricopeptide repeat protein</fullName>
    </submittedName>
</protein>
<feature type="repeat" description="TPR" evidence="10">
    <location>
        <begin position="564"/>
        <end position="597"/>
    </location>
</feature>
<feature type="repeat" description="TPR" evidence="10">
    <location>
        <begin position="606"/>
        <end position="639"/>
    </location>
</feature>
<feature type="repeat" description="TPR" evidence="10">
    <location>
        <begin position="480"/>
        <end position="513"/>
    </location>
</feature>
<dbReference type="Gene3D" id="3.40.50.300">
    <property type="entry name" value="P-loop containing nucleotide triphosphate hydrolases"/>
    <property type="match status" value="1"/>
</dbReference>
<feature type="repeat" description="TPR" evidence="10">
    <location>
        <begin position="732"/>
        <end position="765"/>
    </location>
</feature>
<keyword evidence="4" id="KW-0493">Microtubule</keyword>
<dbReference type="Pfam" id="PF13374">
    <property type="entry name" value="TPR_10"/>
    <property type="match status" value="2"/>
</dbReference>
<evidence type="ECO:0000256" key="8">
    <source>
        <dbReference type="ARBA" id="ARBA00023175"/>
    </source>
</evidence>
<dbReference type="PANTHER" id="PTHR45783">
    <property type="entry name" value="KINESIN LIGHT CHAIN"/>
    <property type="match status" value="1"/>
</dbReference>
<dbReference type="Pfam" id="PF00931">
    <property type="entry name" value="NB-ARC"/>
    <property type="match status" value="1"/>
</dbReference>
<keyword evidence="5" id="KW-0677">Repeat</keyword>
<comment type="subcellular location">
    <subcellularLocation>
        <location evidence="1">Cytoplasm</location>
        <location evidence="1">Cytoskeleton</location>
    </subcellularLocation>
</comment>
<dbReference type="SUPFAM" id="SSF52540">
    <property type="entry name" value="P-loop containing nucleoside triphosphate hydrolases"/>
    <property type="match status" value="1"/>
</dbReference>
<evidence type="ECO:0000313" key="12">
    <source>
        <dbReference type="EMBL" id="NMG19467.1"/>
    </source>
</evidence>
<gene>
    <name evidence="12" type="ORF">DP116_08335</name>
</gene>
<dbReference type="InterPro" id="IPR027417">
    <property type="entry name" value="P-loop_NTPase"/>
</dbReference>
<name>A0ABX1P550_9CYAN</name>
<keyword evidence="7" id="KW-0175">Coiled coil</keyword>
<dbReference type="SUPFAM" id="SSF48452">
    <property type="entry name" value="TPR-like"/>
    <property type="match status" value="3"/>
</dbReference>
<feature type="repeat" description="TPR" evidence="10">
    <location>
        <begin position="648"/>
        <end position="681"/>
    </location>
</feature>
<keyword evidence="9" id="KW-0206">Cytoskeleton</keyword>
<keyword evidence="13" id="KW-1185">Reference proteome</keyword>
<evidence type="ECO:0000259" key="11">
    <source>
        <dbReference type="Pfam" id="PF00931"/>
    </source>
</evidence>
<comment type="similarity">
    <text evidence="2">Belongs to the kinesin light chain family.</text>
</comment>
<keyword evidence="6 10" id="KW-0802">TPR repeat</keyword>
<dbReference type="InterPro" id="IPR042197">
    <property type="entry name" value="Apaf_helical"/>
</dbReference>
<evidence type="ECO:0000256" key="5">
    <source>
        <dbReference type="ARBA" id="ARBA00022737"/>
    </source>
</evidence>
<feature type="domain" description="NB-ARC" evidence="11">
    <location>
        <begin position="35"/>
        <end position="197"/>
    </location>
</feature>
<dbReference type="Gene3D" id="1.25.40.10">
    <property type="entry name" value="Tetratricopeptide repeat domain"/>
    <property type="match status" value="3"/>
</dbReference>
<keyword evidence="3" id="KW-0963">Cytoplasm</keyword>
<evidence type="ECO:0000256" key="1">
    <source>
        <dbReference type="ARBA" id="ARBA00004245"/>
    </source>
</evidence>
<evidence type="ECO:0000256" key="3">
    <source>
        <dbReference type="ARBA" id="ARBA00022490"/>
    </source>
</evidence>
<dbReference type="Gene3D" id="1.10.8.430">
    <property type="entry name" value="Helical domain of apoptotic protease-activating factors"/>
    <property type="match status" value="1"/>
</dbReference>